<dbReference type="Proteomes" id="UP000006316">
    <property type="component" value="Unassembled WGS sequence"/>
</dbReference>
<dbReference type="PANTHER" id="PTHR11963">
    <property type="entry name" value="LEUCINE AMINOPEPTIDASE-RELATED"/>
    <property type="match status" value="1"/>
</dbReference>
<dbReference type="EC" id="3.4.11.1" evidence="8"/>
<evidence type="ECO:0000259" key="9">
    <source>
        <dbReference type="PROSITE" id="PS00631"/>
    </source>
</evidence>
<evidence type="ECO:0000256" key="1">
    <source>
        <dbReference type="ARBA" id="ARBA00000135"/>
    </source>
</evidence>
<keyword evidence="8" id="KW-0479">Metal-binding</keyword>
<feature type="binding site" evidence="8">
    <location>
        <position position="257"/>
    </location>
    <ligand>
        <name>Mn(2+)</name>
        <dbReference type="ChEBI" id="CHEBI:29035"/>
        <label>1</label>
    </ligand>
</feature>
<dbReference type="InterPro" id="IPR043472">
    <property type="entry name" value="Macro_dom-like"/>
</dbReference>
<evidence type="ECO:0000256" key="7">
    <source>
        <dbReference type="ARBA" id="ARBA00049972"/>
    </source>
</evidence>
<name>K6DTS3_9BACI</name>
<feature type="binding site" evidence="8">
    <location>
        <position position="275"/>
    </location>
    <ligand>
        <name>Mn(2+)</name>
        <dbReference type="ChEBI" id="CHEBI:29035"/>
        <label>2</label>
    </ligand>
</feature>
<dbReference type="InterPro" id="IPR023042">
    <property type="entry name" value="Peptidase_M17_leu_NH2_pept"/>
</dbReference>
<evidence type="ECO:0000256" key="6">
    <source>
        <dbReference type="ARBA" id="ARBA00022801"/>
    </source>
</evidence>
<feature type="active site" evidence="8">
    <location>
        <position position="264"/>
    </location>
</feature>
<evidence type="ECO:0000256" key="4">
    <source>
        <dbReference type="ARBA" id="ARBA00022438"/>
    </source>
</evidence>
<evidence type="ECO:0000313" key="11">
    <source>
        <dbReference type="Proteomes" id="UP000006316"/>
    </source>
</evidence>
<evidence type="ECO:0000256" key="3">
    <source>
        <dbReference type="ARBA" id="ARBA00009528"/>
    </source>
</evidence>
<feature type="binding site" evidence="8">
    <location>
        <position position="257"/>
    </location>
    <ligand>
        <name>Mn(2+)</name>
        <dbReference type="ChEBI" id="CHEBI:29035"/>
        <label>2</label>
    </ligand>
</feature>
<protein>
    <recommendedName>
        <fullName evidence="8">Probable cytosol aminopeptidase</fullName>
        <ecNumber evidence="8">3.4.11.1</ecNumber>
    </recommendedName>
    <alternativeName>
        <fullName evidence="8">Leucine aminopeptidase</fullName>
        <shortName evidence="8">LAP</shortName>
        <ecNumber evidence="8">3.4.11.10</ecNumber>
    </alternativeName>
    <alternativeName>
        <fullName evidence="8">Leucyl aminopeptidase</fullName>
    </alternativeName>
</protein>
<feature type="binding site" evidence="8">
    <location>
        <position position="334"/>
    </location>
    <ligand>
        <name>Mn(2+)</name>
        <dbReference type="ChEBI" id="CHEBI:29035"/>
        <label>1</label>
    </ligand>
</feature>
<comment type="function">
    <text evidence="7 8">Presumably involved in the processing and regular turnover of intracellular proteins. Catalyzes the removal of unsubstituted N-terminal amino acids from various peptides.</text>
</comment>
<dbReference type="PROSITE" id="PS00631">
    <property type="entry name" value="CYTOSOL_AP"/>
    <property type="match status" value="1"/>
</dbReference>
<dbReference type="Gene3D" id="3.40.220.10">
    <property type="entry name" value="Leucine Aminopeptidase, subunit E, domain 1"/>
    <property type="match status" value="1"/>
</dbReference>
<keyword evidence="8" id="KW-0464">Manganese</keyword>
<comment type="similarity">
    <text evidence="3 8">Belongs to the peptidase M17 family.</text>
</comment>
<dbReference type="STRING" id="1117379.BABA_00570"/>
<dbReference type="Gene3D" id="3.40.630.10">
    <property type="entry name" value="Zn peptidases"/>
    <property type="match status" value="1"/>
</dbReference>
<feature type="binding site" evidence="8">
    <location>
        <position position="252"/>
    </location>
    <ligand>
        <name>Mn(2+)</name>
        <dbReference type="ChEBI" id="CHEBI:29035"/>
        <label>2</label>
    </ligand>
</feature>
<feature type="active site" evidence="8">
    <location>
        <position position="338"/>
    </location>
</feature>
<reference evidence="10 11" key="1">
    <citation type="journal article" date="2012" name="Front. Microbiol.">
        <title>Redundancy and modularity in membrane-associated dissimilatory nitrate reduction in Bacillus.</title>
        <authorList>
            <person name="Heylen K."/>
            <person name="Keltjens J."/>
        </authorList>
    </citation>
    <scope>NUCLEOTIDE SEQUENCE [LARGE SCALE GENOMIC DNA]</scope>
    <source>
        <strain evidence="11">LMG 21833T</strain>
    </source>
</reference>
<feature type="domain" description="Cytosol aminopeptidase" evidence="9">
    <location>
        <begin position="332"/>
        <end position="339"/>
    </location>
</feature>
<dbReference type="GO" id="GO:0070006">
    <property type="term" value="F:metalloaminopeptidase activity"/>
    <property type="evidence" value="ECO:0007669"/>
    <property type="project" value="InterPro"/>
</dbReference>
<dbReference type="EC" id="3.4.11.10" evidence="8"/>
<comment type="caution">
    <text evidence="10">The sequence shown here is derived from an EMBL/GenBank/DDBJ whole genome shotgun (WGS) entry which is preliminary data.</text>
</comment>
<dbReference type="GO" id="GO:0030145">
    <property type="term" value="F:manganese ion binding"/>
    <property type="evidence" value="ECO:0007669"/>
    <property type="project" value="UniProtKB-UniRule"/>
</dbReference>
<sequence length="491" mass="53851">MLVQRVQNYQKDLYDTMIIPFTTPVTVVSKEIRMLKGHISASSFSGKSQEIYQFTHVDGDKSVNVILLGLGQPEQLKHETIYQVFAKGFSSCRKLQSENAIVFYDNITGEVGNEVIAEKAFEAAYLANYTFEKYKTAKSEKAETRVDFLSKNENLDHALLEAQHCATGTMMARNLINEPPNYMTPSKLAEEAKKVGEEANFNVTVYDAAEIEKLGMNLFLAVGKGSAHQPAFIVMEHFGDPDSDRKVGMVGKGITFDTGGYSLKSEASMTNMHGDMGGAAAVIGAMKVISEMKLKINVVAVVAACENRVSDKSYLPGDIVQSMSGKFVEVNNTDAEGRLTLADAITYLIQKHDVGCVIDIATLTGAVIDALGKRIAGFFTNDSVIRSVMNEASHRSMERIWELPFDDGLRSVIQSDVADLKNSAFGSNKGGYAIVAALFISEFVENRPWVHLDIAGTSWSTEELDDCPKGGVGYGVRLLYHVVKILERDQV</sequence>
<feature type="binding site" evidence="8">
    <location>
        <position position="336"/>
    </location>
    <ligand>
        <name>Mn(2+)</name>
        <dbReference type="ChEBI" id="CHEBI:29035"/>
        <label>1</label>
    </ligand>
</feature>
<dbReference type="InterPro" id="IPR011356">
    <property type="entry name" value="Leucine_aapep/pepB"/>
</dbReference>
<evidence type="ECO:0000256" key="2">
    <source>
        <dbReference type="ARBA" id="ARBA00000967"/>
    </source>
</evidence>
<comment type="catalytic activity">
    <reaction evidence="2 8">
        <text>Release of an N-terminal amino acid, preferentially leucine, but not glutamic or aspartic acids.</text>
        <dbReference type="EC" id="3.4.11.10"/>
    </reaction>
</comment>
<keyword evidence="4 8" id="KW-0031">Aminopeptidase</keyword>
<keyword evidence="6 8" id="KW-0378">Hydrolase</keyword>
<dbReference type="PRINTS" id="PR00481">
    <property type="entry name" value="LAMNOPPTDASE"/>
</dbReference>
<dbReference type="PATRIC" id="fig|1117379.3.peg.120"/>
<comment type="cofactor">
    <cofactor evidence="8">
        <name>Mn(2+)</name>
        <dbReference type="ChEBI" id="CHEBI:29035"/>
    </cofactor>
    <text evidence="8">Binds 2 manganese ions per subunit.</text>
</comment>
<keyword evidence="5 8" id="KW-0645">Protease</keyword>
<keyword evidence="11" id="KW-1185">Reference proteome</keyword>
<dbReference type="NCBIfam" id="NF002083">
    <property type="entry name" value="PRK00913.3-5"/>
    <property type="match status" value="1"/>
</dbReference>
<dbReference type="AlphaFoldDB" id="K6DTS3"/>
<organism evidence="10 11">
    <name type="scientific">Neobacillus bataviensis LMG 21833</name>
    <dbReference type="NCBI Taxonomy" id="1117379"/>
    <lineage>
        <taxon>Bacteria</taxon>
        <taxon>Bacillati</taxon>
        <taxon>Bacillota</taxon>
        <taxon>Bacilli</taxon>
        <taxon>Bacillales</taxon>
        <taxon>Bacillaceae</taxon>
        <taxon>Neobacillus</taxon>
    </lineage>
</organism>
<comment type="subcellular location">
    <subcellularLocation>
        <location evidence="8">Cytoplasm</location>
    </subcellularLocation>
</comment>
<keyword evidence="8" id="KW-0963">Cytoplasm</keyword>
<dbReference type="CDD" id="cd00433">
    <property type="entry name" value="Peptidase_M17"/>
    <property type="match status" value="1"/>
</dbReference>
<dbReference type="SUPFAM" id="SSF52949">
    <property type="entry name" value="Macro domain-like"/>
    <property type="match status" value="1"/>
</dbReference>
<dbReference type="Pfam" id="PF02789">
    <property type="entry name" value="Peptidase_M17_N"/>
    <property type="match status" value="1"/>
</dbReference>
<gene>
    <name evidence="8" type="primary">pepA</name>
    <name evidence="10" type="ORF">BABA_00570</name>
</gene>
<dbReference type="InterPro" id="IPR008283">
    <property type="entry name" value="Peptidase_M17_N"/>
</dbReference>
<evidence type="ECO:0000256" key="5">
    <source>
        <dbReference type="ARBA" id="ARBA00022670"/>
    </source>
</evidence>
<accession>K6DTS3</accession>
<evidence type="ECO:0000256" key="8">
    <source>
        <dbReference type="HAMAP-Rule" id="MF_00181"/>
    </source>
</evidence>
<evidence type="ECO:0000313" key="10">
    <source>
        <dbReference type="EMBL" id="EKN71653.1"/>
    </source>
</evidence>
<dbReference type="InterPro" id="IPR000819">
    <property type="entry name" value="Peptidase_M17_C"/>
</dbReference>
<dbReference type="GO" id="GO:0006508">
    <property type="term" value="P:proteolysis"/>
    <property type="evidence" value="ECO:0007669"/>
    <property type="project" value="UniProtKB-KW"/>
</dbReference>
<proteinExistence type="inferred from homology"/>
<feature type="binding site" evidence="8">
    <location>
        <position position="336"/>
    </location>
    <ligand>
        <name>Mn(2+)</name>
        <dbReference type="ChEBI" id="CHEBI:29035"/>
        <label>2</label>
    </ligand>
</feature>
<dbReference type="eggNOG" id="COG0260">
    <property type="taxonomic scope" value="Bacteria"/>
</dbReference>
<comment type="catalytic activity">
    <reaction evidence="1 8">
        <text>Release of an N-terminal amino acid, Xaa-|-Yaa-, in which Xaa is preferably Leu, but may be other amino acids including Pro although not Arg or Lys, and Yaa may be Pro. Amino acid amides and methyl esters are also readily hydrolyzed, but rates on arylamides are exceedingly low.</text>
        <dbReference type="EC" id="3.4.11.1"/>
    </reaction>
</comment>
<dbReference type="HAMAP" id="MF_00181">
    <property type="entry name" value="Cytosol_peptidase_M17"/>
    <property type="match status" value="1"/>
</dbReference>
<dbReference type="PANTHER" id="PTHR11963:SF23">
    <property type="entry name" value="CYTOSOL AMINOPEPTIDASE"/>
    <property type="match status" value="1"/>
</dbReference>
<dbReference type="SUPFAM" id="SSF53187">
    <property type="entry name" value="Zn-dependent exopeptidases"/>
    <property type="match status" value="1"/>
</dbReference>
<dbReference type="Pfam" id="PF00883">
    <property type="entry name" value="Peptidase_M17"/>
    <property type="match status" value="1"/>
</dbReference>
<dbReference type="EMBL" id="AJLS01000003">
    <property type="protein sequence ID" value="EKN71653.1"/>
    <property type="molecule type" value="Genomic_DNA"/>
</dbReference>
<dbReference type="GO" id="GO:0005737">
    <property type="term" value="C:cytoplasm"/>
    <property type="evidence" value="ECO:0007669"/>
    <property type="project" value="UniProtKB-SubCell"/>
</dbReference>